<sequence length="348" mass="37523">MPRILVLCCLLLGLAACRGSDGSGAGPAPVAPHPFPARTPGVPAGYREVLCPDLRGDGTGLTARLVVPVTTTGGQASGGSCSFSQDFDRGIGVEIAPTRTLTQWRRTHLDPFEADRGDGGDDAVSDIVHDTGVPGFDGVRGEELAWRSYNDGSPTRSLVVLAAGVRLSWTVPEDVELDRDAFDLVRRSVALVEGTEARCPSWGRADRPTLSFSPPKDIGWVERDGDHCRISVEGSPTLLEYGAVDPTPPPLDHLAARVRHDPEAQRVRLERGVGRIDGQPADRLTWLVVREKETESYEPPGTWRIVVLQSAAARVEWGATPAWWRTHRSTYDDLVASVRVSPGPPSPP</sequence>
<keyword evidence="3" id="KW-1185">Reference proteome</keyword>
<dbReference type="RefSeq" id="WP_139622606.1">
    <property type="nucleotide sequence ID" value="NZ_VDMP01000022.1"/>
</dbReference>
<protein>
    <recommendedName>
        <fullName evidence="4">DUF3558 domain-containing protein</fullName>
    </recommendedName>
</protein>
<evidence type="ECO:0000256" key="1">
    <source>
        <dbReference type="SAM" id="SignalP"/>
    </source>
</evidence>
<feature type="signal peptide" evidence="1">
    <location>
        <begin position="1"/>
        <end position="25"/>
    </location>
</feature>
<reference evidence="2 3" key="1">
    <citation type="journal article" date="2016" name="Int. J. Syst. Evol. Microbiol.">
        <title>Nocardioides albidus sp. nov., an actinobacterium isolated from garden soil.</title>
        <authorList>
            <person name="Singh H."/>
            <person name="Du J."/>
            <person name="Trinh H."/>
            <person name="Won K."/>
            <person name="Yang J.E."/>
            <person name="Yin C."/>
            <person name="Kook M."/>
            <person name="Yi T.H."/>
        </authorList>
    </citation>
    <scope>NUCLEOTIDE SEQUENCE [LARGE SCALE GENOMIC DNA]</scope>
    <source>
        <strain evidence="2 3">CCTCC AB 2015297</strain>
    </source>
</reference>
<gene>
    <name evidence="2" type="ORF">FHP29_09440</name>
</gene>
<dbReference type="EMBL" id="VDMP01000022">
    <property type="protein sequence ID" value="TNM41211.1"/>
    <property type="molecule type" value="Genomic_DNA"/>
</dbReference>
<organism evidence="2 3">
    <name type="scientific">Nocardioides albidus</name>
    <dbReference type="NCBI Taxonomy" id="1517589"/>
    <lineage>
        <taxon>Bacteria</taxon>
        <taxon>Bacillati</taxon>
        <taxon>Actinomycetota</taxon>
        <taxon>Actinomycetes</taxon>
        <taxon>Propionibacteriales</taxon>
        <taxon>Nocardioidaceae</taxon>
        <taxon>Nocardioides</taxon>
    </lineage>
</organism>
<evidence type="ECO:0008006" key="4">
    <source>
        <dbReference type="Google" id="ProtNLM"/>
    </source>
</evidence>
<keyword evidence="1" id="KW-0732">Signal</keyword>
<dbReference type="OrthoDB" id="3774762at2"/>
<dbReference type="AlphaFoldDB" id="A0A5C4VZB9"/>
<name>A0A5C4VZB9_9ACTN</name>
<evidence type="ECO:0000313" key="2">
    <source>
        <dbReference type="EMBL" id="TNM41211.1"/>
    </source>
</evidence>
<accession>A0A5C4VZB9</accession>
<dbReference type="PROSITE" id="PS51257">
    <property type="entry name" value="PROKAR_LIPOPROTEIN"/>
    <property type="match status" value="1"/>
</dbReference>
<evidence type="ECO:0000313" key="3">
    <source>
        <dbReference type="Proteomes" id="UP000313231"/>
    </source>
</evidence>
<proteinExistence type="predicted"/>
<comment type="caution">
    <text evidence="2">The sequence shown here is derived from an EMBL/GenBank/DDBJ whole genome shotgun (WGS) entry which is preliminary data.</text>
</comment>
<dbReference type="Proteomes" id="UP000313231">
    <property type="component" value="Unassembled WGS sequence"/>
</dbReference>
<feature type="chain" id="PRO_5039408827" description="DUF3558 domain-containing protein" evidence="1">
    <location>
        <begin position="26"/>
        <end position="348"/>
    </location>
</feature>